<geneLocation type="mitochondrion" evidence="3"/>
<organism evidence="2 4">
    <name type="scientific">Plasmodiophora brassicae</name>
    <name type="common">Clubroot disease agent</name>
    <dbReference type="NCBI Taxonomy" id="37360"/>
    <lineage>
        <taxon>Eukaryota</taxon>
        <taxon>Sar</taxon>
        <taxon>Rhizaria</taxon>
        <taxon>Endomyxa</taxon>
        <taxon>Phytomyxea</taxon>
        <taxon>Plasmodiophorida</taxon>
        <taxon>Plasmodiophoridae</taxon>
        <taxon>Plasmodiophora</taxon>
    </lineage>
</organism>
<evidence type="ECO:0000313" key="4">
    <source>
        <dbReference type="Proteomes" id="UP000039324"/>
    </source>
</evidence>
<evidence type="ECO:0000313" key="3">
    <source>
        <dbReference type="EMBL" id="SPQ95963.1"/>
    </source>
</evidence>
<dbReference type="AlphaFoldDB" id="A0A0G4IW20"/>
<evidence type="ECO:0000313" key="5">
    <source>
        <dbReference type="Proteomes" id="UP000290189"/>
    </source>
</evidence>
<dbReference type="PROSITE" id="PS51746">
    <property type="entry name" value="PPM_2"/>
    <property type="match status" value="1"/>
</dbReference>
<dbReference type="InterPro" id="IPR015655">
    <property type="entry name" value="PP2C"/>
</dbReference>
<dbReference type="PANTHER" id="PTHR13832">
    <property type="entry name" value="PROTEIN PHOSPHATASE 2C"/>
    <property type="match status" value="1"/>
</dbReference>
<dbReference type="Proteomes" id="UP000039324">
    <property type="component" value="Unassembled WGS sequence"/>
</dbReference>
<dbReference type="SMART" id="SM00332">
    <property type="entry name" value="PP2Cc"/>
    <property type="match status" value="1"/>
</dbReference>
<dbReference type="Pfam" id="PF00481">
    <property type="entry name" value="PP2C"/>
    <property type="match status" value="1"/>
</dbReference>
<gene>
    <name evidence="2" type="ORF">PBRA_007271</name>
    <name evidence="3" type="ORF">PLBR_LOCUS3178</name>
</gene>
<sequence>MADVTAGQAPPPLANIAADRLQEAESGPRIPIVYGSCTRQGLDHENEDRICISDHDDFMFFLVSDGHDGPEAASFAEQHLNWNTKRALDGSAQQDANDDVVTLDHALREGVLSTDSQFCQKARRNGWTAGACVAACALRGHHFAAASAGDCAVVYHDEHGEFGLLCHRHVATDAAEAARIRACGGFIRDGRILGILAPSRGIGDTDVRDNCPGATIPDPHVQSRILPRKFVENGPPVFAVIGSDGVFDSLPLDVIVLSTKRVLLLNRQNPNRAEIAAKRIVKQCIPHTRDDISVVVVCFGP</sequence>
<dbReference type="GO" id="GO:0004722">
    <property type="term" value="F:protein serine/threonine phosphatase activity"/>
    <property type="evidence" value="ECO:0007669"/>
    <property type="project" value="InterPro"/>
</dbReference>
<dbReference type="Proteomes" id="UP000290189">
    <property type="component" value="Unassembled WGS sequence"/>
</dbReference>
<dbReference type="PANTHER" id="PTHR13832:SF827">
    <property type="entry name" value="PROTEIN PHOSPHATASE 1L"/>
    <property type="match status" value="1"/>
</dbReference>
<dbReference type="InterPro" id="IPR001932">
    <property type="entry name" value="PPM-type_phosphatase-like_dom"/>
</dbReference>
<proteinExistence type="predicted"/>
<dbReference type="InterPro" id="IPR036457">
    <property type="entry name" value="PPM-type-like_dom_sf"/>
</dbReference>
<dbReference type="SUPFAM" id="SSF81606">
    <property type="entry name" value="PP2C-like"/>
    <property type="match status" value="1"/>
</dbReference>
<reference evidence="3 5" key="2">
    <citation type="submission" date="2018-03" db="EMBL/GenBank/DDBJ databases">
        <authorList>
            <person name="Fogelqvist J."/>
        </authorList>
    </citation>
    <scope>NUCLEOTIDE SEQUENCE [LARGE SCALE GENOMIC DNA]</scope>
</reference>
<name>A0A0G4IW20_PLABS</name>
<dbReference type="EMBL" id="CDSF01000091">
    <property type="protein sequence ID" value="CEO99538.1"/>
    <property type="molecule type" value="Genomic_DNA"/>
</dbReference>
<protein>
    <recommendedName>
        <fullName evidence="1">PPM-type phosphatase domain-containing protein</fullName>
    </recommendedName>
</protein>
<dbReference type="EMBL" id="OVEO01000005">
    <property type="protein sequence ID" value="SPQ95963.1"/>
    <property type="molecule type" value="Genomic_DNA"/>
</dbReference>
<dbReference type="Gene3D" id="3.60.40.10">
    <property type="entry name" value="PPM-type phosphatase domain"/>
    <property type="match status" value="1"/>
</dbReference>
<accession>A0A0G4IW20</accession>
<keyword evidence="4" id="KW-1185">Reference proteome</keyword>
<dbReference type="OrthoDB" id="10264738at2759"/>
<keyword evidence="3" id="KW-0496">Mitochondrion</keyword>
<evidence type="ECO:0000313" key="2">
    <source>
        <dbReference type="EMBL" id="CEO99538.1"/>
    </source>
</evidence>
<feature type="domain" description="PPM-type phosphatase" evidence="1">
    <location>
        <begin position="33"/>
        <end position="299"/>
    </location>
</feature>
<evidence type="ECO:0000259" key="1">
    <source>
        <dbReference type="PROSITE" id="PS51746"/>
    </source>
</evidence>
<dbReference type="OMA" id="FQINETH"/>
<dbReference type="STRING" id="37360.A0A0G4IW20"/>
<dbReference type="CDD" id="cd00143">
    <property type="entry name" value="PP2Cc"/>
    <property type="match status" value="1"/>
</dbReference>
<reference evidence="2 4" key="1">
    <citation type="submission" date="2015-02" db="EMBL/GenBank/DDBJ databases">
        <authorList>
            <person name="Chooi Y.-H."/>
        </authorList>
    </citation>
    <scope>NUCLEOTIDE SEQUENCE [LARGE SCALE GENOMIC DNA]</scope>
    <source>
        <strain evidence="2">E3</strain>
    </source>
</reference>